<reference evidence="2" key="1">
    <citation type="journal article" date="2017" name="Nature">
        <title>The genome of Chenopodium quinoa.</title>
        <authorList>
            <person name="Jarvis D.E."/>
            <person name="Ho Y.S."/>
            <person name="Lightfoot D.J."/>
            <person name="Schmoeckel S.M."/>
            <person name="Li B."/>
            <person name="Borm T.J.A."/>
            <person name="Ohyanagi H."/>
            <person name="Mineta K."/>
            <person name="Michell C.T."/>
            <person name="Saber N."/>
            <person name="Kharbatia N.M."/>
            <person name="Rupper R.R."/>
            <person name="Sharp A.R."/>
            <person name="Dally N."/>
            <person name="Boughton B.A."/>
            <person name="Woo Y.H."/>
            <person name="Gao G."/>
            <person name="Schijlen E.G.W.M."/>
            <person name="Guo X."/>
            <person name="Momin A.A."/>
            <person name="Negrao S."/>
            <person name="Al-Babili S."/>
            <person name="Gehring C."/>
            <person name="Roessner U."/>
            <person name="Jung C."/>
            <person name="Murphy K."/>
            <person name="Arold S.T."/>
            <person name="Gojobori T."/>
            <person name="van der Linden C.G."/>
            <person name="van Loo E.N."/>
            <person name="Jellen E.N."/>
            <person name="Maughan P.J."/>
            <person name="Tester M."/>
        </authorList>
    </citation>
    <scope>NUCLEOTIDE SEQUENCE [LARGE SCALE GENOMIC DNA]</scope>
    <source>
        <strain evidence="2">cv. PI 614886</strain>
    </source>
</reference>
<evidence type="ECO:0000256" key="1">
    <source>
        <dbReference type="SAM" id="MobiDB-lite"/>
    </source>
</evidence>
<dbReference type="AlphaFoldDB" id="A0A803N291"/>
<dbReference type="EnsemblPlants" id="AUR62039244-RA">
    <property type="protein sequence ID" value="AUR62039244-RA:cds"/>
    <property type="gene ID" value="AUR62039244"/>
</dbReference>
<accession>A0A803N291</accession>
<reference evidence="2" key="2">
    <citation type="submission" date="2021-03" db="UniProtKB">
        <authorList>
            <consortium name="EnsemblPlants"/>
        </authorList>
    </citation>
    <scope>IDENTIFICATION</scope>
</reference>
<keyword evidence="3" id="KW-1185">Reference proteome</keyword>
<dbReference type="Gramene" id="AUR62039244-RA">
    <property type="protein sequence ID" value="AUR62039244-RA:cds"/>
    <property type="gene ID" value="AUR62039244"/>
</dbReference>
<proteinExistence type="predicted"/>
<protein>
    <submittedName>
        <fullName evidence="2">Uncharacterized protein</fullName>
    </submittedName>
</protein>
<evidence type="ECO:0000313" key="3">
    <source>
        <dbReference type="Proteomes" id="UP000596660"/>
    </source>
</evidence>
<dbReference type="Proteomes" id="UP000596660">
    <property type="component" value="Unplaced"/>
</dbReference>
<organism evidence="2 3">
    <name type="scientific">Chenopodium quinoa</name>
    <name type="common">Quinoa</name>
    <dbReference type="NCBI Taxonomy" id="63459"/>
    <lineage>
        <taxon>Eukaryota</taxon>
        <taxon>Viridiplantae</taxon>
        <taxon>Streptophyta</taxon>
        <taxon>Embryophyta</taxon>
        <taxon>Tracheophyta</taxon>
        <taxon>Spermatophyta</taxon>
        <taxon>Magnoliopsida</taxon>
        <taxon>eudicotyledons</taxon>
        <taxon>Gunneridae</taxon>
        <taxon>Pentapetalae</taxon>
        <taxon>Caryophyllales</taxon>
        <taxon>Chenopodiaceae</taxon>
        <taxon>Chenopodioideae</taxon>
        <taxon>Atripliceae</taxon>
        <taxon>Chenopodium</taxon>
    </lineage>
</organism>
<evidence type="ECO:0000313" key="2">
    <source>
        <dbReference type="EnsemblPlants" id="AUR62039244-RA:cds"/>
    </source>
</evidence>
<feature type="compositionally biased region" description="Basic and acidic residues" evidence="1">
    <location>
        <begin position="130"/>
        <end position="141"/>
    </location>
</feature>
<sequence length="177" mass="19940">MRVPDDFPIRRTFYRPHSRFDTIVDRGLGVQERKAFDYFDIEEIDLGDDRVQIVPRVWVPNVKHILGNAPLSHVSLCATDSYGVEKLDKKILGLSADGKNVLRCCPKSPKPRYDTLTTYGSRSSARNPKRKAEEMADDSAKKNPKRLTSLANRRGGKGGATGSRKEDKQPVKREKGN</sequence>
<feature type="region of interest" description="Disordered" evidence="1">
    <location>
        <begin position="113"/>
        <end position="177"/>
    </location>
</feature>
<name>A0A803N291_CHEQI</name>
<feature type="compositionally biased region" description="Polar residues" evidence="1">
    <location>
        <begin position="115"/>
        <end position="126"/>
    </location>
</feature>
<feature type="compositionally biased region" description="Basic and acidic residues" evidence="1">
    <location>
        <begin position="163"/>
        <end position="177"/>
    </location>
</feature>